<accession>A0A2P9AN45</accession>
<dbReference type="AlphaFoldDB" id="A0A2P9AN45"/>
<reference evidence="3" key="1">
    <citation type="submission" date="2016-12" db="EMBL/GenBank/DDBJ databases">
        <authorList>
            <person name="Brunel B."/>
        </authorList>
    </citation>
    <scope>NUCLEOTIDE SEQUENCE [LARGE SCALE GENOMIC DNA]</scope>
</reference>
<sequence length="60" mass="6411">MSGASGCSIQSTSSVPAEAGDIGYNSHGTPRLFAMHSHTGFDDRASDFELRHRLASFHSD</sequence>
<proteinExistence type="predicted"/>
<protein>
    <submittedName>
        <fullName evidence="2">Uncharacterized protein</fullName>
    </submittedName>
</protein>
<dbReference type="Proteomes" id="UP000245698">
    <property type="component" value="Unassembled WGS sequence"/>
</dbReference>
<evidence type="ECO:0000313" key="3">
    <source>
        <dbReference type="Proteomes" id="UP000245698"/>
    </source>
</evidence>
<organism evidence="2 3">
    <name type="scientific">Mesorhizobium delmotii</name>
    <dbReference type="NCBI Taxonomy" id="1631247"/>
    <lineage>
        <taxon>Bacteria</taxon>
        <taxon>Pseudomonadati</taxon>
        <taxon>Pseudomonadota</taxon>
        <taxon>Alphaproteobacteria</taxon>
        <taxon>Hyphomicrobiales</taxon>
        <taxon>Phyllobacteriaceae</taxon>
        <taxon>Mesorhizobium</taxon>
    </lineage>
</organism>
<feature type="region of interest" description="Disordered" evidence="1">
    <location>
        <begin position="1"/>
        <end position="28"/>
    </location>
</feature>
<name>A0A2P9AN45_9HYPH</name>
<keyword evidence="3" id="KW-1185">Reference proteome</keyword>
<feature type="compositionally biased region" description="Polar residues" evidence="1">
    <location>
        <begin position="1"/>
        <end position="15"/>
    </location>
</feature>
<gene>
    <name evidence="2" type="ORF">BQ8482_30032</name>
</gene>
<evidence type="ECO:0000313" key="2">
    <source>
        <dbReference type="EMBL" id="SJM32576.1"/>
    </source>
</evidence>
<dbReference type="EMBL" id="FUIG01000037">
    <property type="protein sequence ID" value="SJM32576.1"/>
    <property type="molecule type" value="Genomic_DNA"/>
</dbReference>
<evidence type="ECO:0000256" key="1">
    <source>
        <dbReference type="SAM" id="MobiDB-lite"/>
    </source>
</evidence>